<feature type="compositionally biased region" description="Basic and acidic residues" evidence="1">
    <location>
        <begin position="208"/>
        <end position="222"/>
    </location>
</feature>
<evidence type="ECO:0000256" key="1">
    <source>
        <dbReference type="SAM" id="MobiDB-lite"/>
    </source>
</evidence>
<keyword evidence="3" id="KW-1185">Reference proteome</keyword>
<feature type="compositionally biased region" description="Basic and acidic residues" evidence="1">
    <location>
        <begin position="85"/>
        <end position="95"/>
    </location>
</feature>
<feature type="compositionally biased region" description="Polar residues" evidence="1">
    <location>
        <begin position="48"/>
        <end position="61"/>
    </location>
</feature>
<evidence type="ECO:0000313" key="2">
    <source>
        <dbReference type="EMBL" id="KAK1747467.1"/>
    </source>
</evidence>
<proteinExistence type="predicted"/>
<name>A0AAD8YJW8_9STRA</name>
<organism evidence="2 3">
    <name type="scientific">Skeletonema marinoi</name>
    <dbReference type="NCBI Taxonomy" id="267567"/>
    <lineage>
        <taxon>Eukaryota</taxon>
        <taxon>Sar</taxon>
        <taxon>Stramenopiles</taxon>
        <taxon>Ochrophyta</taxon>
        <taxon>Bacillariophyta</taxon>
        <taxon>Coscinodiscophyceae</taxon>
        <taxon>Thalassiosirophycidae</taxon>
        <taxon>Thalassiosirales</taxon>
        <taxon>Skeletonemataceae</taxon>
        <taxon>Skeletonema</taxon>
        <taxon>Skeletonema marinoi-dohrnii complex</taxon>
    </lineage>
</organism>
<dbReference type="AlphaFoldDB" id="A0AAD8YJW8"/>
<feature type="compositionally biased region" description="Low complexity" evidence="1">
    <location>
        <begin position="133"/>
        <end position="151"/>
    </location>
</feature>
<accession>A0AAD8YJW8</accession>
<dbReference type="EMBL" id="JATAAI010000002">
    <property type="protein sequence ID" value="KAK1747467.1"/>
    <property type="molecule type" value="Genomic_DNA"/>
</dbReference>
<dbReference type="Proteomes" id="UP001224775">
    <property type="component" value="Unassembled WGS sequence"/>
</dbReference>
<feature type="compositionally biased region" description="Basic and acidic residues" evidence="1">
    <location>
        <begin position="105"/>
        <end position="119"/>
    </location>
</feature>
<feature type="compositionally biased region" description="Basic and acidic residues" evidence="1">
    <location>
        <begin position="20"/>
        <end position="30"/>
    </location>
</feature>
<comment type="caution">
    <text evidence="2">The sequence shown here is derived from an EMBL/GenBank/DDBJ whole genome shotgun (WGS) entry which is preliminary data.</text>
</comment>
<feature type="compositionally biased region" description="Basic and acidic residues" evidence="1">
    <location>
        <begin position="153"/>
        <end position="168"/>
    </location>
</feature>
<protein>
    <submittedName>
        <fullName evidence="2">Uncharacterized protein</fullName>
    </submittedName>
</protein>
<sequence length="222" mass="24706">MSEGSISSRSRDPSPLASSFDDRLHKKLSGDRGGSFRSSGISKPGAESVSSSNAVDSFQTRLTKKMSEGSISSRSRDPSPLASSFDDRLHKKLSGDRTSNQSSTFEERLQRKLSEEKRSSAVKGSSFDERLQSKLSSQGSSRSLLSNQSSLTFEERLQRKLGDEDRKLSGRNRSSSKSSEGRFKDAYQRAQSLSMRMKIEKSNKKKSEKKDSEAKEDSSRRK</sequence>
<reference evidence="2" key="1">
    <citation type="submission" date="2023-06" db="EMBL/GenBank/DDBJ databases">
        <title>Survivors Of The Sea: Transcriptome response of Skeletonema marinoi to long-term dormancy.</title>
        <authorList>
            <person name="Pinder M.I.M."/>
            <person name="Kourtchenko O."/>
            <person name="Robertson E.K."/>
            <person name="Larsson T."/>
            <person name="Maumus F."/>
            <person name="Osuna-Cruz C.M."/>
            <person name="Vancaester E."/>
            <person name="Stenow R."/>
            <person name="Vandepoele K."/>
            <person name="Ploug H."/>
            <person name="Bruchert V."/>
            <person name="Godhe A."/>
            <person name="Topel M."/>
        </authorList>
    </citation>
    <scope>NUCLEOTIDE SEQUENCE</scope>
    <source>
        <strain evidence="2">R05AC</strain>
    </source>
</reference>
<evidence type="ECO:0000313" key="3">
    <source>
        <dbReference type="Proteomes" id="UP001224775"/>
    </source>
</evidence>
<feature type="region of interest" description="Disordered" evidence="1">
    <location>
        <begin position="1"/>
        <end position="222"/>
    </location>
</feature>
<gene>
    <name evidence="2" type="ORF">QTG54_001430</name>
</gene>